<gene>
    <name evidence="5" type="primary">UbiE</name>
    <name evidence="5" type="ordered locus">XOO3799</name>
</gene>
<reference evidence="5 6" key="1">
    <citation type="journal article" date="2005" name="Nucleic Acids Res.">
        <title>The genome sequence of Xanthomonas oryzae pathovar oryzae KACC10331, the bacterial blight pathogen of rice.</title>
        <authorList>
            <person name="Lee B.M."/>
            <person name="Park Y.J."/>
            <person name="Park D.S."/>
            <person name="Kang H.W."/>
            <person name="Kim J.G."/>
            <person name="Song E.S."/>
            <person name="Park I.C."/>
            <person name="Yoon U.H."/>
            <person name="Hahn J.H."/>
            <person name="Koo B.S."/>
            <person name="Lee G.B."/>
            <person name="Kim H."/>
            <person name="Park H.S."/>
            <person name="Yoon K.O."/>
            <person name="Kim J.H."/>
            <person name="Jung C.H."/>
            <person name="Koh N.H."/>
            <person name="Seo J.S."/>
            <person name="Go S.J."/>
        </authorList>
    </citation>
    <scope>NUCLEOTIDE SEQUENCE [LARGE SCALE GENOMIC DNA]</scope>
    <source>
        <strain evidence="6">KACC10331 / KXO85</strain>
    </source>
</reference>
<sequence length="302" mass="32625">MSPSWAPSARVGSPPAMLRRRRMRRPGGLLRVASDSFAENGMGGSSAHAYDQVSQYYDRLRDHYWAVASAAQCAQALAAMVGSGTALELGVGTGHIALPLAAGGATVCGIDNSPGMLDMLRAKPGAERLTLVCDDFVDVPVAGPFDLIYSVYSLGYLLTQDAQLRCLRAVRERLATSGVFVLQTMVPQAETLLADGKVRLLEAPALDDGDVPVMLMCSSADPAQQLIQQRIVMIGESATRVFKDRYRYLWPSELDLMARIAGLRLRARWGDWSGQPFTARSRSQISVYEPAAMDADEASARG</sequence>
<dbReference type="Pfam" id="PF13649">
    <property type="entry name" value="Methyltransf_25"/>
    <property type="match status" value="1"/>
</dbReference>
<evidence type="ECO:0000256" key="1">
    <source>
        <dbReference type="ARBA" id="ARBA00022603"/>
    </source>
</evidence>
<name>Q5GW68_XANOR</name>
<dbReference type="InterPro" id="IPR029063">
    <property type="entry name" value="SAM-dependent_MTases_sf"/>
</dbReference>
<dbReference type="HOGENOM" id="CLU_069129_4_0_6"/>
<evidence type="ECO:0000259" key="4">
    <source>
        <dbReference type="Pfam" id="PF13649"/>
    </source>
</evidence>
<dbReference type="AlphaFoldDB" id="Q5GW68"/>
<feature type="region of interest" description="Disordered" evidence="3">
    <location>
        <begin position="1"/>
        <end position="20"/>
    </location>
</feature>
<keyword evidence="5" id="KW-0830">Ubiquinone</keyword>
<proteinExistence type="predicted"/>
<dbReference type="PANTHER" id="PTHR43861">
    <property type="entry name" value="TRANS-ACONITATE 2-METHYLTRANSFERASE-RELATED"/>
    <property type="match status" value="1"/>
</dbReference>
<evidence type="ECO:0000313" key="6">
    <source>
        <dbReference type="Proteomes" id="UP000006735"/>
    </source>
</evidence>
<dbReference type="Proteomes" id="UP000006735">
    <property type="component" value="Chromosome"/>
</dbReference>
<keyword evidence="6" id="KW-1185">Reference proteome</keyword>
<evidence type="ECO:0000256" key="3">
    <source>
        <dbReference type="SAM" id="MobiDB-lite"/>
    </source>
</evidence>
<evidence type="ECO:0000256" key="2">
    <source>
        <dbReference type="ARBA" id="ARBA00022679"/>
    </source>
</evidence>
<feature type="domain" description="Methyltransferase" evidence="4">
    <location>
        <begin position="87"/>
        <end position="178"/>
    </location>
</feature>
<evidence type="ECO:0000313" key="5">
    <source>
        <dbReference type="EMBL" id="AAW77053.1"/>
    </source>
</evidence>
<keyword evidence="2" id="KW-0808">Transferase</keyword>
<protein>
    <submittedName>
        <fullName evidence="5">Methylase involved in ubiquinone/menaquinone biosynthesis</fullName>
    </submittedName>
</protein>
<dbReference type="KEGG" id="xoo:XOO3799"/>
<dbReference type="GO" id="GO:0032259">
    <property type="term" value="P:methylation"/>
    <property type="evidence" value="ECO:0007669"/>
    <property type="project" value="UniProtKB-KW"/>
</dbReference>
<dbReference type="EMBL" id="AE013598">
    <property type="protein sequence ID" value="AAW77053.1"/>
    <property type="molecule type" value="Genomic_DNA"/>
</dbReference>
<dbReference type="STRING" id="291331.XOO3799"/>
<dbReference type="Gene3D" id="3.40.50.150">
    <property type="entry name" value="Vaccinia Virus protein VP39"/>
    <property type="match status" value="1"/>
</dbReference>
<dbReference type="CDD" id="cd02440">
    <property type="entry name" value="AdoMet_MTases"/>
    <property type="match status" value="1"/>
</dbReference>
<organism evidence="5 6">
    <name type="scientific">Xanthomonas oryzae pv. oryzae (strain KACC10331 / KXO85)</name>
    <dbReference type="NCBI Taxonomy" id="291331"/>
    <lineage>
        <taxon>Bacteria</taxon>
        <taxon>Pseudomonadati</taxon>
        <taxon>Pseudomonadota</taxon>
        <taxon>Gammaproteobacteria</taxon>
        <taxon>Lysobacterales</taxon>
        <taxon>Lysobacteraceae</taxon>
        <taxon>Xanthomonas</taxon>
    </lineage>
</organism>
<dbReference type="PANTHER" id="PTHR43861:SF1">
    <property type="entry name" value="TRANS-ACONITATE 2-METHYLTRANSFERASE"/>
    <property type="match status" value="1"/>
</dbReference>
<keyword evidence="1 5" id="KW-0489">Methyltransferase</keyword>
<dbReference type="GO" id="GO:0008168">
    <property type="term" value="F:methyltransferase activity"/>
    <property type="evidence" value="ECO:0007669"/>
    <property type="project" value="UniProtKB-KW"/>
</dbReference>
<dbReference type="SUPFAM" id="SSF53335">
    <property type="entry name" value="S-adenosyl-L-methionine-dependent methyltransferases"/>
    <property type="match status" value="1"/>
</dbReference>
<dbReference type="InterPro" id="IPR041698">
    <property type="entry name" value="Methyltransf_25"/>
</dbReference>
<accession>Q5GW68</accession>